<reference evidence="1 3" key="1">
    <citation type="journal article" date="2011" name="Nature">
        <title>The Medicago genome provides insight into the evolution of rhizobial symbioses.</title>
        <authorList>
            <person name="Young N.D."/>
            <person name="Debelle F."/>
            <person name="Oldroyd G.E."/>
            <person name="Geurts R."/>
            <person name="Cannon S.B."/>
            <person name="Udvardi M.K."/>
            <person name="Benedito V.A."/>
            <person name="Mayer K.F."/>
            <person name="Gouzy J."/>
            <person name="Schoof H."/>
            <person name="Van de Peer Y."/>
            <person name="Proost S."/>
            <person name="Cook D.R."/>
            <person name="Meyers B.C."/>
            <person name="Spannagl M."/>
            <person name="Cheung F."/>
            <person name="De Mita S."/>
            <person name="Krishnakumar V."/>
            <person name="Gundlach H."/>
            <person name="Zhou S."/>
            <person name="Mudge J."/>
            <person name="Bharti A.K."/>
            <person name="Murray J.D."/>
            <person name="Naoumkina M.A."/>
            <person name="Rosen B."/>
            <person name="Silverstein K.A."/>
            <person name="Tang H."/>
            <person name="Rombauts S."/>
            <person name="Zhao P.X."/>
            <person name="Zhou P."/>
            <person name="Barbe V."/>
            <person name="Bardou P."/>
            <person name="Bechner M."/>
            <person name="Bellec A."/>
            <person name="Berger A."/>
            <person name="Berges H."/>
            <person name="Bidwell S."/>
            <person name="Bisseling T."/>
            <person name="Choisne N."/>
            <person name="Couloux A."/>
            <person name="Denny R."/>
            <person name="Deshpande S."/>
            <person name="Dai X."/>
            <person name="Doyle J.J."/>
            <person name="Dudez A.M."/>
            <person name="Farmer A.D."/>
            <person name="Fouteau S."/>
            <person name="Franken C."/>
            <person name="Gibelin C."/>
            <person name="Gish J."/>
            <person name="Goldstein S."/>
            <person name="Gonzalez A.J."/>
            <person name="Green P.J."/>
            <person name="Hallab A."/>
            <person name="Hartog M."/>
            <person name="Hua A."/>
            <person name="Humphray S.J."/>
            <person name="Jeong D.H."/>
            <person name="Jing Y."/>
            <person name="Jocker A."/>
            <person name="Kenton S.M."/>
            <person name="Kim D.J."/>
            <person name="Klee K."/>
            <person name="Lai H."/>
            <person name="Lang C."/>
            <person name="Lin S."/>
            <person name="Macmil S.L."/>
            <person name="Magdelenat G."/>
            <person name="Matthews L."/>
            <person name="McCorrison J."/>
            <person name="Monaghan E.L."/>
            <person name="Mun J.H."/>
            <person name="Najar F.Z."/>
            <person name="Nicholson C."/>
            <person name="Noirot C."/>
            <person name="O'Bleness M."/>
            <person name="Paule C.R."/>
            <person name="Poulain J."/>
            <person name="Prion F."/>
            <person name="Qin B."/>
            <person name="Qu C."/>
            <person name="Retzel E.F."/>
            <person name="Riddle C."/>
            <person name="Sallet E."/>
            <person name="Samain S."/>
            <person name="Samson N."/>
            <person name="Sanders I."/>
            <person name="Saurat O."/>
            <person name="Scarpelli C."/>
            <person name="Schiex T."/>
            <person name="Segurens B."/>
            <person name="Severin A.J."/>
            <person name="Sherrier D.J."/>
            <person name="Shi R."/>
            <person name="Sims S."/>
            <person name="Singer S.R."/>
            <person name="Sinharoy S."/>
            <person name="Sterck L."/>
            <person name="Viollet A."/>
            <person name="Wang B.B."/>
            <person name="Wang K."/>
            <person name="Wang M."/>
            <person name="Wang X."/>
            <person name="Warfsmann J."/>
            <person name="Weissenbach J."/>
            <person name="White D.D."/>
            <person name="White J.D."/>
            <person name="Wiley G.B."/>
            <person name="Wincker P."/>
            <person name="Xing Y."/>
            <person name="Yang L."/>
            <person name="Yao Z."/>
            <person name="Ying F."/>
            <person name="Zhai J."/>
            <person name="Zhou L."/>
            <person name="Zuber A."/>
            <person name="Denarie J."/>
            <person name="Dixon R.A."/>
            <person name="May G.D."/>
            <person name="Schwartz D.C."/>
            <person name="Rogers J."/>
            <person name="Quetier F."/>
            <person name="Town C.D."/>
            <person name="Roe B.A."/>
        </authorList>
    </citation>
    <scope>NUCLEOTIDE SEQUENCE [LARGE SCALE GENOMIC DNA]</scope>
    <source>
        <strain evidence="1">A17</strain>
        <strain evidence="2 3">cv. Jemalong A17</strain>
    </source>
</reference>
<dbReference type="HOGENOM" id="CLU_2561847_0_0_1"/>
<evidence type="ECO:0000313" key="1">
    <source>
        <dbReference type="EMBL" id="KEH19389.1"/>
    </source>
</evidence>
<keyword evidence="3" id="KW-1185">Reference proteome</keyword>
<organism evidence="1 3">
    <name type="scientific">Medicago truncatula</name>
    <name type="common">Barrel medic</name>
    <name type="synonym">Medicago tribuloides</name>
    <dbReference type="NCBI Taxonomy" id="3880"/>
    <lineage>
        <taxon>Eukaryota</taxon>
        <taxon>Viridiplantae</taxon>
        <taxon>Streptophyta</taxon>
        <taxon>Embryophyta</taxon>
        <taxon>Tracheophyta</taxon>
        <taxon>Spermatophyta</taxon>
        <taxon>Magnoliopsida</taxon>
        <taxon>eudicotyledons</taxon>
        <taxon>Gunneridae</taxon>
        <taxon>Pentapetalae</taxon>
        <taxon>rosids</taxon>
        <taxon>fabids</taxon>
        <taxon>Fabales</taxon>
        <taxon>Fabaceae</taxon>
        <taxon>Papilionoideae</taxon>
        <taxon>50 kb inversion clade</taxon>
        <taxon>NPAAA clade</taxon>
        <taxon>Hologalegina</taxon>
        <taxon>IRL clade</taxon>
        <taxon>Trifolieae</taxon>
        <taxon>Medicago</taxon>
    </lineage>
</organism>
<protein>
    <submittedName>
        <fullName evidence="1 2">Uncharacterized protein</fullName>
    </submittedName>
</protein>
<dbReference type="AlphaFoldDB" id="A0A072TPI8"/>
<gene>
    <name evidence="1" type="ordered locus">MTR_8g057703</name>
</gene>
<proteinExistence type="predicted"/>
<name>A0A072TPI8_MEDTR</name>
<sequence length="82" mass="8967">MASNIVRCGELRHATGEARVIELVSPLPCLKKIAAFLGVLPSLGFFSLFSKNSATVAIWNWNGKEQQPYVVTNTMDWTAATV</sequence>
<evidence type="ECO:0000313" key="2">
    <source>
        <dbReference type="EnsemblPlants" id="KEH19389"/>
    </source>
</evidence>
<evidence type="ECO:0000313" key="3">
    <source>
        <dbReference type="Proteomes" id="UP000002051"/>
    </source>
</evidence>
<reference evidence="1 3" key="2">
    <citation type="journal article" date="2014" name="BMC Genomics">
        <title>An improved genome release (version Mt4.0) for the model legume Medicago truncatula.</title>
        <authorList>
            <person name="Tang H."/>
            <person name="Krishnakumar V."/>
            <person name="Bidwell S."/>
            <person name="Rosen B."/>
            <person name="Chan A."/>
            <person name="Zhou S."/>
            <person name="Gentzbittel L."/>
            <person name="Childs K.L."/>
            <person name="Yandell M."/>
            <person name="Gundlach H."/>
            <person name="Mayer K.F."/>
            <person name="Schwartz D.C."/>
            <person name="Town C.D."/>
        </authorList>
    </citation>
    <scope>GENOME REANNOTATION</scope>
    <source>
        <strain evidence="1">A17</strain>
        <strain evidence="2 3">cv. Jemalong A17</strain>
    </source>
</reference>
<accession>A0A072TPI8</accession>
<dbReference type="Proteomes" id="UP000002051">
    <property type="component" value="Chromosome 8"/>
</dbReference>
<dbReference type="EMBL" id="CM001224">
    <property type="protein sequence ID" value="KEH19389.1"/>
    <property type="molecule type" value="Genomic_DNA"/>
</dbReference>
<dbReference type="EnsemblPlants" id="KEH19389">
    <property type="protein sequence ID" value="KEH19389"/>
    <property type="gene ID" value="MTR_8g057703"/>
</dbReference>
<reference evidence="2" key="3">
    <citation type="submission" date="2015-04" db="UniProtKB">
        <authorList>
            <consortium name="EnsemblPlants"/>
        </authorList>
    </citation>
    <scope>IDENTIFICATION</scope>
    <source>
        <strain evidence="2">cv. Jemalong A17</strain>
    </source>
</reference>